<keyword evidence="4" id="KW-1185">Reference proteome</keyword>
<feature type="compositionally biased region" description="Polar residues" evidence="1">
    <location>
        <begin position="63"/>
        <end position="79"/>
    </location>
</feature>
<protein>
    <submittedName>
        <fullName evidence="3">Uncharacterized protein</fullName>
    </submittedName>
</protein>
<dbReference type="EMBL" id="JBJQND010000006">
    <property type="protein sequence ID" value="KAL3873211.1"/>
    <property type="molecule type" value="Genomic_DNA"/>
</dbReference>
<evidence type="ECO:0000256" key="1">
    <source>
        <dbReference type="SAM" id="MobiDB-lite"/>
    </source>
</evidence>
<name>A0ABD3WI46_SINWO</name>
<reference evidence="3 4" key="1">
    <citation type="submission" date="2024-11" db="EMBL/GenBank/DDBJ databases">
        <title>Chromosome-level genome assembly of the freshwater bivalve Anodonta woodiana.</title>
        <authorList>
            <person name="Chen X."/>
        </authorList>
    </citation>
    <scope>NUCLEOTIDE SEQUENCE [LARGE SCALE GENOMIC DNA]</scope>
    <source>
        <strain evidence="3">MN2024</strain>
        <tissue evidence="3">Gills</tissue>
    </source>
</reference>
<feature type="region of interest" description="Disordered" evidence="1">
    <location>
        <begin position="1"/>
        <end position="102"/>
    </location>
</feature>
<proteinExistence type="predicted"/>
<comment type="caution">
    <text evidence="3">The sequence shown here is derived from an EMBL/GenBank/DDBJ whole genome shotgun (WGS) entry which is preliminary data.</text>
</comment>
<keyword evidence="2" id="KW-0812">Transmembrane</keyword>
<feature type="compositionally biased region" description="Polar residues" evidence="1">
    <location>
        <begin position="1"/>
        <end position="32"/>
    </location>
</feature>
<keyword evidence="2" id="KW-0472">Membrane</keyword>
<evidence type="ECO:0000313" key="3">
    <source>
        <dbReference type="EMBL" id="KAL3873211.1"/>
    </source>
</evidence>
<organism evidence="3 4">
    <name type="scientific">Sinanodonta woodiana</name>
    <name type="common">Chinese pond mussel</name>
    <name type="synonym">Anodonta woodiana</name>
    <dbReference type="NCBI Taxonomy" id="1069815"/>
    <lineage>
        <taxon>Eukaryota</taxon>
        <taxon>Metazoa</taxon>
        <taxon>Spiralia</taxon>
        <taxon>Lophotrochozoa</taxon>
        <taxon>Mollusca</taxon>
        <taxon>Bivalvia</taxon>
        <taxon>Autobranchia</taxon>
        <taxon>Heteroconchia</taxon>
        <taxon>Palaeoheterodonta</taxon>
        <taxon>Unionida</taxon>
        <taxon>Unionoidea</taxon>
        <taxon>Unionidae</taxon>
        <taxon>Unioninae</taxon>
        <taxon>Sinanodonta</taxon>
    </lineage>
</organism>
<evidence type="ECO:0000256" key="2">
    <source>
        <dbReference type="SAM" id="Phobius"/>
    </source>
</evidence>
<feature type="transmembrane region" description="Helical" evidence="2">
    <location>
        <begin position="160"/>
        <end position="183"/>
    </location>
</feature>
<dbReference type="Proteomes" id="UP001634394">
    <property type="component" value="Unassembled WGS sequence"/>
</dbReference>
<feature type="compositionally biased region" description="Basic and acidic residues" evidence="1">
    <location>
        <begin position="53"/>
        <end position="62"/>
    </location>
</feature>
<gene>
    <name evidence="3" type="ORF">ACJMK2_036352</name>
</gene>
<sequence>MSDTSTPRLNDTPRINVTEATDNTNAGSTTSEPFWKHITRTSPVVPEDIPEEDVIHLQDSRPRSSSSKANRSPKMSGSAKQGRRDKKSTNLSVPLSGGKENTQKEITEEMRISTPIQRESTNVSLDAESWMSVDARIYPTMVTIAADENPQTVLSPGQTWIGAAIPYLPLGLAILCLIMNIFIPGSELLEYFIKQNCNTILIITICVYRVIFQQQKILILVLSNIKLPLRLNLQFFC</sequence>
<accession>A0ABD3WI46</accession>
<keyword evidence="2" id="KW-1133">Transmembrane helix</keyword>
<dbReference type="AlphaFoldDB" id="A0ABD3WI46"/>
<evidence type="ECO:0000313" key="4">
    <source>
        <dbReference type="Proteomes" id="UP001634394"/>
    </source>
</evidence>